<evidence type="ECO:0000313" key="9">
    <source>
        <dbReference type="Proteomes" id="UP001254165"/>
    </source>
</evidence>
<dbReference type="InterPro" id="IPR036625">
    <property type="entry name" value="E3-bd_dom_sf"/>
</dbReference>
<name>A0ABU3NII4_9CHLR</name>
<evidence type="ECO:0000259" key="7">
    <source>
        <dbReference type="PROSITE" id="PS51826"/>
    </source>
</evidence>
<dbReference type="SUPFAM" id="SSF47005">
    <property type="entry name" value="Peripheral subunit-binding domain of 2-oxo acid dehydrogenase complex"/>
    <property type="match status" value="1"/>
</dbReference>
<dbReference type="InterPro" id="IPR001078">
    <property type="entry name" value="2-oxoacid_DH_actylTfrase"/>
</dbReference>
<dbReference type="InterPro" id="IPR000089">
    <property type="entry name" value="Biotin_lipoyl"/>
</dbReference>
<dbReference type="EMBL" id="JAUHMF010000001">
    <property type="protein sequence ID" value="MDT8896666.1"/>
    <property type="molecule type" value="Genomic_DNA"/>
</dbReference>
<dbReference type="Proteomes" id="UP001254165">
    <property type="component" value="Unassembled WGS sequence"/>
</dbReference>
<dbReference type="SUPFAM" id="SSF51230">
    <property type="entry name" value="Single hybrid motif"/>
    <property type="match status" value="1"/>
</dbReference>
<keyword evidence="3 4" id="KW-0450">Lipoyl</keyword>
<dbReference type="RefSeq" id="WP_315623103.1">
    <property type="nucleotide sequence ID" value="NZ_JAUHMF010000001.1"/>
</dbReference>
<dbReference type="PROSITE" id="PS00189">
    <property type="entry name" value="LIPOYL"/>
    <property type="match status" value="1"/>
</dbReference>
<dbReference type="PROSITE" id="PS50968">
    <property type="entry name" value="BIOTINYL_LIPOYL"/>
    <property type="match status" value="1"/>
</dbReference>
<evidence type="ECO:0000259" key="6">
    <source>
        <dbReference type="PROSITE" id="PS50968"/>
    </source>
</evidence>
<keyword evidence="9" id="KW-1185">Reference proteome</keyword>
<dbReference type="EC" id="2.3.1.-" evidence="4"/>
<evidence type="ECO:0000256" key="3">
    <source>
        <dbReference type="ARBA" id="ARBA00022823"/>
    </source>
</evidence>
<reference evidence="8 9" key="1">
    <citation type="submission" date="2023-07" db="EMBL/GenBank/DDBJ databases">
        <title>Novel species of Thermanaerothrix with wide hydrolytic capabilities.</title>
        <authorList>
            <person name="Zayulina K.S."/>
            <person name="Podosokorskaya O.A."/>
            <person name="Elcheninov A.G."/>
        </authorList>
    </citation>
    <scope>NUCLEOTIDE SEQUENCE [LARGE SCALE GENOMIC DNA]</scope>
    <source>
        <strain evidence="8 9">4228-RoL</strain>
    </source>
</reference>
<dbReference type="Gene3D" id="4.10.320.10">
    <property type="entry name" value="E3-binding domain"/>
    <property type="match status" value="1"/>
</dbReference>
<dbReference type="InterPro" id="IPR023213">
    <property type="entry name" value="CAT-like_dom_sf"/>
</dbReference>
<evidence type="ECO:0000313" key="8">
    <source>
        <dbReference type="EMBL" id="MDT8896666.1"/>
    </source>
</evidence>
<gene>
    <name evidence="8" type="ORF">QYE77_00175</name>
</gene>
<evidence type="ECO:0000256" key="2">
    <source>
        <dbReference type="ARBA" id="ARBA00007317"/>
    </source>
</evidence>
<comment type="similarity">
    <text evidence="2 4">Belongs to the 2-oxoacid dehydrogenase family.</text>
</comment>
<dbReference type="PANTHER" id="PTHR23151">
    <property type="entry name" value="DIHYDROLIPOAMIDE ACETYL/SUCCINYL-TRANSFERASE-RELATED"/>
    <property type="match status" value="1"/>
</dbReference>
<dbReference type="InterPro" id="IPR003016">
    <property type="entry name" value="2-oxoA_DH_lipoyl-BS"/>
</dbReference>
<organism evidence="8 9">
    <name type="scientific">Thermanaerothrix solaris</name>
    <dbReference type="NCBI Taxonomy" id="3058434"/>
    <lineage>
        <taxon>Bacteria</taxon>
        <taxon>Bacillati</taxon>
        <taxon>Chloroflexota</taxon>
        <taxon>Anaerolineae</taxon>
        <taxon>Anaerolineales</taxon>
        <taxon>Anaerolineaceae</taxon>
        <taxon>Thermanaerothrix</taxon>
    </lineage>
</organism>
<sequence length="430" mass="46482">MAEVITMPKLGFDMAEGTLIRWLKAEGEAVTKGEILAEIETDKATVEVESTHSGVVRRLLVEAGAVVPVGTPIAVIGAPDESIEDVLPGEKKGEQAEEKTPTPAVSSKTTEMTPLPVTESGVPIAEGRIKASPLARRMAREHQLDLRQIRGSGPGGRIVRRDIEAALAAQPEVVTPPAVSAKPSEVVPPTPVVSAWKPVGEVPEDQHIPVDRLRSIIARRMVEAKQQVPHFYITREYDMGALMELRKALNAELPEEQRLSVNDFVIKAVALTLRQFPALNAALVGNEIVRYGHVNIGVAVALESGLMTVVCRDADLKPLRLISQEMKDLSARARQGKVRPEDIEGSTFSISNLGMFGVEHFMAIINPPEAAILAVGAVREVPVVQNGALGIGLRMKATLSADHRVTDGAEAARFMQLLADFLEHPYRLVL</sequence>
<dbReference type="Pfam" id="PF00198">
    <property type="entry name" value="2-oxoacid_dh"/>
    <property type="match status" value="1"/>
</dbReference>
<dbReference type="Gene3D" id="2.40.50.100">
    <property type="match status" value="1"/>
</dbReference>
<dbReference type="SUPFAM" id="SSF52777">
    <property type="entry name" value="CoA-dependent acyltransferases"/>
    <property type="match status" value="1"/>
</dbReference>
<proteinExistence type="inferred from homology"/>
<dbReference type="InterPro" id="IPR045257">
    <property type="entry name" value="E2/Pdx1"/>
</dbReference>
<comment type="cofactor">
    <cofactor evidence="1 4">
        <name>(R)-lipoate</name>
        <dbReference type="ChEBI" id="CHEBI:83088"/>
    </cofactor>
</comment>
<dbReference type="PROSITE" id="PS51826">
    <property type="entry name" value="PSBD"/>
    <property type="match status" value="1"/>
</dbReference>
<dbReference type="InterPro" id="IPR004167">
    <property type="entry name" value="PSBD"/>
</dbReference>
<dbReference type="Gene3D" id="3.30.559.10">
    <property type="entry name" value="Chloramphenicol acetyltransferase-like domain"/>
    <property type="match status" value="1"/>
</dbReference>
<feature type="domain" description="Lipoyl-binding" evidence="6">
    <location>
        <begin position="2"/>
        <end position="77"/>
    </location>
</feature>
<keyword evidence="4 8" id="KW-0808">Transferase</keyword>
<evidence type="ECO:0000256" key="5">
    <source>
        <dbReference type="SAM" id="MobiDB-lite"/>
    </source>
</evidence>
<evidence type="ECO:0000256" key="4">
    <source>
        <dbReference type="RuleBase" id="RU003423"/>
    </source>
</evidence>
<evidence type="ECO:0000256" key="1">
    <source>
        <dbReference type="ARBA" id="ARBA00001938"/>
    </source>
</evidence>
<dbReference type="GO" id="GO:0016746">
    <property type="term" value="F:acyltransferase activity"/>
    <property type="evidence" value="ECO:0007669"/>
    <property type="project" value="UniProtKB-KW"/>
</dbReference>
<feature type="compositionally biased region" description="Polar residues" evidence="5">
    <location>
        <begin position="103"/>
        <end position="112"/>
    </location>
</feature>
<feature type="region of interest" description="Disordered" evidence="5">
    <location>
        <begin position="89"/>
        <end position="118"/>
    </location>
</feature>
<dbReference type="CDD" id="cd06849">
    <property type="entry name" value="lipoyl_domain"/>
    <property type="match status" value="1"/>
</dbReference>
<comment type="caution">
    <text evidence="8">The sequence shown here is derived from an EMBL/GenBank/DDBJ whole genome shotgun (WGS) entry which is preliminary data.</text>
</comment>
<keyword evidence="4 8" id="KW-0012">Acyltransferase</keyword>
<feature type="domain" description="Peripheral subunit-binding (PSBD)" evidence="7">
    <location>
        <begin position="130"/>
        <end position="167"/>
    </location>
</feature>
<dbReference type="PANTHER" id="PTHR23151:SF90">
    <property type="entry name" value="DIHYDROLIPOYLLYSINE-RESIDUE ACETYLTRANSFERASE COMPONENT OF PYRUVATE DEHYDROGENASE COMPLEX, MITOCHONDRIAL-RELATED"/>
    <property type="match status" value="1"/>
</dbReference>
<feature type="compositionally biased region" description="Basic and acidic residues" evidence="5">
    <location>
        <begin position="89"/>
        <end position="100"/>
    </location>
</feature>
<dbReference type="Pfam" id="PF00364">
    <property type="entry name" value="Biotin_lipoyl"/>
    <property type="match status" value="1"/>
</dbReference>
<dbReference type="Pfam" id="PF02817">
    <property type="entry name" value="E3_binding"/>
    <property type="match status" value="1"/>
</dbReference>
<accession>A0ABU3NII4</accession>
<protein>
    <recommendedName>
        <fullName evidence="4">Dihydrolipoamide acetyltransferase component of pyruvate dehydrogenase complex</fullName>
        <ecNumber evidence="4">2.3.1.-</ecNumber>
    </recommendedName>
</protein>
<dbReference type="InterPro" id="IPR011053">
    <property type="entry name" value="Single_hybrid_motif"/>
</dbReference>